<evidence type="ECO:0000256" key="4">
    <source>
        <dbReference type="ARBA" id="ARBA00011233"/>
    </source>
</evidence>
<reference evidence="13 14" key="1">
    <citation type="submission" date="2020-08" db="EMBL/GenBank/DDBJ databases">
        <title>A Genomic Blueprint of the Chicken Gut Microbiome.</title>
        <authorList>
            <person name="Gilroy R."/>
            <person name="Ravi A."/>
            <person name="Getino M."/>
            <person name="Pursley I."/>
            <person name="Horton D.L."/>
            <person name="Alikhan N.-F."/>
            <person name="Baker D."/>
            <person name="Gharbi K."/>
            <person name="Hall N."/>
            <person name="Watson M."/>
            <person name="Adriaenssens E.M."/>
            <person name="Foster-Nyarko E."/>
            <person name="Jarju S."/>
            <person name="Secka A."/>
            <person name="Antonio M."/>
            <person name="Oren A."/>
            <person name="Chaudhuri R."/>
            <person name="La Ragione R.M."/>
            <person name="Hildebrand F."/>
            <person name="Pallen M.J."/>
        </authorList>
    </citation>
    <scope>NUCLEOTIDE SEQUENCE [LARGE SCALE GENOMIC DNA]</scope>
    <source>
        <strain evidence="13 14">Sa1BUA13</strain>
    </source>
</reference>
<comment type="function">
    <text evidence="8">Catalyzes the aldol cleavage of 4-hydroxy-4-methyl-2-oxoglutarate (HMG) into 2 molecules of pyruvate. Also contains a secondary oxaloacetate (OAA) decarboxylase activity due to the common pyruvate enolate transition state formed following C-C bond cleavage in the retro-aldol and decarboxylation reactions.</text>
</comment>
<comment type="similarity">
    <text evidence="3">Belongs to the class II aldolase/RraA-like family.</text>
</comment>
<dbReference type="PANTHER" id="PTHR33254:SF4">
    <property type="entry name" value="4-HYDROXY-4-METHYL-2-OXOGLUTARATE ALDOLASE 3-RELATED"/>
    <property type="match status" value="1"/>
</dbReference>
<evidence type="ECO:0000256" key="10">
    <source>
        <dbReference type="ARBA" id="ARBA00030169"/>
    </source>
</evidence>
<gene>
    <name evidence="13" type="ORF">H9630_12055</name>
</gene>
<dbReference type="PANTHER" id="PTHR33254">
    <property type="entry name" value="4-HYDROXY-4-METHYL-2-OXOGLUTARATE ALDOLASE 3-RELATED"/>
    <property type="match status" value="1"/>
</dbReference>
<name>A0ABR8WFM7_9BACL</name>
<dbReference type="CDD" id="cd16841">
    <property type="entry name" value="RraA_family"/>
    <property type="match status" value="1"/>
</dbReference>
<evidence type="ECO:0000256" key="11">
    <source>
        <dbReference type="ARBA" id="ARBA00032305"/>
    </source>
</evidence>
<dbReference type="EMBL" id="JACSPU010000004">
    <property type="protein sequence ID" value="MBD8015551.1"/>
    <property type="molecule type" value="Genomic_DNA"/>
</dbReference>
<dbReference type="SUPFAM" id="SSF89562">
    <property type="entry name" value="RraA-like"/>
    <property type="match status" value="1"/>
</dbReference>
<comment type="subunit">
    <text evidence="4">Homotrimer.</text>
</comment>
<evidence type="ECO:0000313" key="14">
    <source>
        <dbReference type="Proteomes" id="UP000658980"/>
    </source>
</evidence>
<dbReference type="EC" id="4.1.1.112" evidence="6"/>
<keyword evidence="14" id="KW-1185">Reference proteome</keyword>
<evidence type="ECO:0000256" key="1">
    <source>
        <dbReference type="ARBA" id="ARBA00001342"/>
    </source>
</evidence>
<dbReference type="EC" id="4.1.3.17" evidence="5"/>
<evidence type="ECO:0000256" key="6">
    <source>
        <dbReference type="ARBA" id="ARBA00012947"/>
    </source>
</evidence>
<evidence type="ECO:0000256" key="8">
    <source>
        <dbReference type="ARBA" id="ARBA00025046"/>
    </source>
</evidence>
<evidence type="ECO:0000256" key="9">
    <source>
        <dbReference type="ARBA" id="ARBA00029596"/>
    </source>
</evidence>
<protein>
    <recommendedName>
        <fullName evidence="7">Putative 4-hydroxy-4-methyl-2-oxoglutarate aldolase</fullName>
        <ecNumber evidence="6">4.1.1.112</ecNumber>
        <ecNumber evidence="5">4.1.3.17</ecNumber>
    </recommendedName>
    <alternativeName>
        <fullName evidence="11">Oxaloacetate decarboxylase</fullName>
    </alternativeName>
    <alternativeName>
        <fullName evidence="9">Regulator of ribonuclease activity homolog</fullName>
    </alternativeName>
    <alternativeName>
        <fullName evidence="10">RraA-like protein</fullName>
    </alternativeName>
</protein>
<proteinExistence type="inferred from homology"/>
<evidence type="ECO:0000256" key="3">
    <source>
        <dbReference type="ARBA" id="ARBA00008621"/>
    </source>
</evidence>
<dbReference type="InterPro" id="IPR036704">
    <property type="entry name" value="RraA/RraA-like_sf"/>
</dbReference>
<dbReference type="RefSeq" id="WP_191715737.1">
    <property type="nucleotide sequence ID" value="NZ_JACSPU010000004.1"/>
</dbReference>
<evidence type="ECO:0000256" key="7">
    <source>
        <dbReference type="ARBA" id="ARBA00016549"/>
    </source>
</evidence>
<comment type="catalytic activity">
    <reaction evidence="1">
        <text>4-hydroxy-4-methyl-2-oxoglutarate = 2 pyruvate</text>
        <dbReference type="Rhea" id="RHEA:22748"/>
        <dbReference type="ChEBI" id="CHEBI:15361"/>
        <dbReference type="ChEBI" id="CHEBI:58276"/>
        <dbReference type="EC" id="4.1.3.17"/>
    </reaction>
</comment>
<comment type="caution">
    <text evidence="13">The sequence shown here is derived from an EMBL/GenBank/DDBJ whole genome shotgun (WGS) entry which is preliminary data.</text>
</comment>
<evidence type="ECO:0000256" key="12">
    <source>
        <dbReference type="ARBA" id="ARBA00047973"/>
    </source>
</evidence>
<evidence type="ECO:0000313" key="13">
    <source>
        <dbReference type="EMBL" id="MBD8015551.1"/>
    </source>
</evidence>
<organism evidence="13 14">
    <name type="scientific">Planococcus wigleyi</name>
    <dbReference type="NCBI Taxonomy" id="2762216"/>
    <lineage>
        <taxon>Bacteria</taxon>
        <taxon>Bacillati</taxon>
        <taxon>Bacillota</taxon>
        <taxon>Bacilli</taxon>
        <taxon>Bacillales</taxon>
        <taxon>Caryophanaceae</taxon>
        <taxon>Planococcus</taxon>
    </lineage>
</organism>
<accession>A0ABR8WFM7</accession>
<dbReference type="Gene3D" id="3.50.30.40">
    <property type="entry name" value="Ribonuclease E inhibitor RraA/RraA-like"/>
    <property type="match status" value="1"/>
</dbReference>
<sequence>MTNKPISEQFKSIPTTAISDAMKGMNNLDPSIKPLKDTYKISGRALTVKMPIGDNYSVMKALDAAEPGDIIVIDAKGDLSRAVAGDFVIGMAKALGIAGFVVDGAIRDLEACKALDFPIFCKGTTIAAGNKAGQGEINTAISCGGVSIQPGDIIVGDCDGVTAIPFASAEDVLAGSLEKLQKDDQRAASVSEDIAAIKKHLKEQLAKG</sequence>
<dbReference type="Pfam" id="PF03737">
    <property type="entry name" value="RraA-like"/>
    <property type="match status" value="1"/>
</dbReference>
<evidence type="ECO:0000256" key="2">
    <source>
        <dbReference type="ARBA" id="ARBA00001968"/>
    </source>
</evidence>
<evidence type="ECO:0000256" key="5">
    <source>
        <dbReference type="ARBA" id="ARBA00012213"/>
    </source>
</evidence>
<comment type="catalytic activity">
    <reaction evidence="12">
        <text>oxaloacetate + H(+) = pyruvate + CO2</text>
        <dbReference type="Rhea" id="RHEA:15641"/>
        <dbReference type="ChEBI" id="CHEBI:15361"/>
        <dbReference type="ChEBI" id="CHEBI:15378"/>
        <dbReference type="ChEBI" id="CHEBI:16452"/>
        <dbReference type="ChEBI" id="CHEBI:16526"/>
        <dbReference type="EC" id="4.1.1.112"/>
    </reaction>
</comment>
<comment type="cofactor">
    <cofactor evidence="2">
        <name>a divalent metal cation</name>
        <dbReference type="ChEBI" id="CHEBI:60240"/>
    </cofactor>
</comment>
<dbReference type="InterPro" id="IPR005493">
    <property type="entry name" value="RraA/RraA-like"/>
</dbReference>
<dbReference type="Proteomes" id="UP000658980">
    <property type="component" value="Unassembled WGS sequence"/>
</dbReference>